<evidence type="ECO:0000313" key="5">
    <source>
        <dbReference type="EMBL" id="EAU37144.1"/>
    </source>
</evidence>
<proteinExistence type="predicted"/>
<evidence type="ECO:0000256" key="3">
    <source>
        <dbReference type="ARBA" id="ARBA00023002"/>
    </source>
</evidence>
<keyword evidence="2" id="KW-0274">FAD</keyword>
<keyword evidence="1" id="KW-0285">Flavoprotein</keyword>
<keyword evidence="3" id="KW-0560">Oxidoreductase</keyword>
<evidence type="ECO:0000313" key="6">
    <source>
        <dbReference type="Proteomes" id="UP000007963"/>
    </source>
</evidence>
<name>Q0CVV2_ASPTN</name>
<dbReference type="Proteomes" id="UP000007963">
    <property type="component" value="Unassembled WGS sequence"/>
</dbReference>
<dbReference type="GeneID" id="4317107"/>
<reference evidence="6" key="1">
    <citation type="submission" date="2005-09" db="EMBL/GenBank/DDBJ databases">
        <title>Annotation of the Aspergillus terreus NIH2624 genome.</title>
        <authorList>
            <person name="Birren B.W."/>
            <person name="Lander E.S."/>
            <person name="Galagan J.E."/>
            <person name="Nusbaum C."/>
            <person name="Devon K."/>
            <person name="Henn M."/>
            <person name="Ma L.-J."/>
            <person name="Jaffe D.B."/>
            <person name="Butler J."/>
            <person name="Alvarez P."/>
            <person name="Gnerre S."/>
            <person name="Grabherr M."/>
            <person name="Kleber M."/>
            <person name="Mauceli E.W."/>
            <person name="Brockman W."/>
            <person name="Rounsley S."/>
            <person name="Young S.K."/>
            <person name="LaButti K."/>
            <person name="Pushparaj V."/>
            <person name="DeCaprio D."/>
            <person name="Crawford M."/>
            <person name="Koehrsen M."/>
            <person name="Engels R."/>
            <person name="Montgomery P."/>
            <person name="Pearson M."/>
            <person name="Howarth C."/>
            <person name="Larson L."/>
            <person name="Luoma S."/>
            <person name="White J."/>
            <person name="Alvarado L."/>
            <person name="Kodira C.D."/>
            <person name="Zeng Q."/>
            <person name="Oleary S."/>
            <person name="Yandava C."/>
            <person name="Denning D.W."/>
            <person name="Nierman W.C."/>
            <person name="Milne T."/>
            <person name="Madden K."/>
        </authorList>
    </citation>
    <scope>NUCLEOTIDE SEQUENCE [LARGE SCALE GENOMIC DNA]</scope>
    <source>
        <strain evidence="6">NIH 2624 / FGSC A1156</strain>
    </source>
</reference>
<organism evidence="5 6">
    <name type="scientific">Aspergillus terreus (strain NIH 2624 / FGSC A1156)</name>
    <dbReference type="NCBI Taxonomy" id="341663"/>
    <lineage>
        <taxon>Eukaryota</taxon>
        <taxon>Fungi</taxon>
        <taxon>Dikarya</taxon>
        <taxon>Ascomycota</taxon>
        <taxon>Pezizomycotina</taxon>
        <taxon>Eurotiomycetes</taxon>
        <taxon>Eurotiomycetidae</taxon>
        <taxon>Eurotiales</taxon>
        <taxon>Aspergillaceae</taxon>
        <taxon>Aspergillus</taxon>
        <taxon>Aspergillus subgen. Circumdati</taxon>
    </lineage>
</organism>
<dbReference type="OMA" id="FTMPNTF"/>
<dbReference type="VEuPathDB" id="FungiDB:ATEG_02182"/>
<evidence type="ECO:0000256" key="1">
    <source>
        <dbReference type="ARBA" id="ARBA00022630"/>
    </source>
</evidence>
<dbReference type="InterPro" id="IPR002938">
    <property type="entry name" value="FAD-bd"/>
</dbReference>
<evidence type="ECO:0000256" key="2">
    <source>
        <dbReference type="ARBA" id="ARBA00022827"/>
    </source>
</evidence>
<dbReference type="SUPFAM" id="SSF51905">
    <property type="entry name" value="FAD/NAD(P)-binding domain"/>
    <property type="match status" value="1"/>
</dbReference>
<gene>
    <name evidence="5" type="ORF">ATEG_02182</name>
</gene>
<accession>Q0CVV2</accession>
<dbReference type="OrthoDB" id="655030at2759"/>
<dbReference type="STRING" id="341663.Q0CVV2"/>
<dbReference type="Pfam" id="PF01494">
    <property type="entry name" value="FAD_binding_3"/>
    <property type="match status" value="1"/>
</dbReference>
<dbReference type="InterPro" id="IPR051704">
    <property type="entry name" value="FAD_aromatic-hydroxylase"/>
</dbReference>
<dbReference type="Gene3D" id="3.30.9.10">
    <property type="entry name" value="D-Amino Acid Oxidase, subunit A, domain 2"/>
    <property type="match status" value="1"/>
</dbReference>
<feature type="domain" description="FAD-binding" evidence="4">
    <location>
        <begin position="4"/>
        <end position="333"/>
    </location>
</feature>
<dbReference type="eggNOG" id="ENOG502RXAX">
    <property type="taxonomic scope" value="Eukaryota"/>
</dbReference>
<dbReference type="GO" id="GO:0016491">
    <property type="term" value="F:oxidoreductase activity"/>
    <property type="evidence" value="ECO:0007669"/>
    <property type="project" value="UniProtKB-KW"/>
</dbReference>
<evidence type="ECO:0000259" key="4">
    <source>
        <dbReference type="Pfam" id="PF01494"/>
    </source>
</evidence>
<protein>
    <recommendedName>
        <fullName evidence="4">FAD-binding domain-containing protein</fullName>
    </recommendedName>
</protein>
<dbReference type="RefSeq" id="XP_001211360.1">
    <property type="nucleotide sequence ID" value="XM_001211360.1"/>
</dbReference>
<dbReference type="InterPro" id="IPR036188">
    <property type="entry name" value="FAD/NAD-bd_sf"/>
</dbReference>
<dbReference type="PANTHER" id="PTHR46865:SF7">
    <property type="entry name" value="MONOOXYGENASE, PUTATIVE (AFU_ORTHOLOGUE AFUA_8G07040)-RELATED"/>
    <property type="match status" value="1"/>
</dbReference>
<dbReference type="AlphaFoldDB" id="Q0CVV2"/>
<dbReference type="PANTHER" id="PTHR46865">
    <property type="entry name" value="OXIDOREDUCTASE-RELATED"/>
    <property type="match status" value="1"/>
</dbReference>
<dbReference type="GO" id="GO:0071949">
    <property type="term" value="F:FAD binding"/>
    <property type="evidence" value="ECO:0007669"/>
    <property type="project" value="InterPro"/>
</dbReference>
<dbReference type="HOGENOM" id="CLU_009665_1_1_1"/>
<dbReference type="EMBL" id="CH476596">
    <property type="protein sequence ID" value="EAU37144.1"/>
    <property type="molecule type" value="Genomic_DNA"/>
</dbReference>
<sequence>MNFDVTVIERFPALRTNGLQLDIRQPAIEVIRRMGLEEAFRAKTIPEQGLEFVDSSGRRWAYFPANRTGTGLQGFTTDYEFMRKDLCQLLHDSSKDRVKYVFGTTIKALEQQGGVVNVTFSDGRKDQFDLVVGADGQGSRTRRAMLQPGAKDPVHSLGVYIAYFTVHRPLQKGEEYKGTVYVGTGNRYVFIRRHEDSTIQAYLAVKAPPEKMNHIRKGDIEKEKEFFLKIFKGAGWITDELLEEMLATDDFYCERLGVVKLDAWSNGRVALVGDAAYCPTASTGMGTTSSLVGAYVLAGELGKHCGSSGTKMGVEYALKAYEEKFRPFVAQVQDGITEDQVFWGKVPSSAFGVFLANLILWLATLFRLDLITKWILREDVRDWSLPSYDRMVYGAGCYELSPLSTPNSASYSLAFIEGVSKKYEDLWNRRRT</sequence>
<dbReference type="Gene3D" id="3.50.50.60">
    <property type="entry name" value="FAD/NAD(P)-binding domain"/>
    <property type="match status" value="1"/>
</dbReference>